<protein>
    <submittedName>
        <fullName evidence="1">Uncharacterized protein</fullName>
    </submittedName>
</protein>
<evidence type="ECO:0000313" key="2">
    <source>
        <dbReference type="Proteomes" id="UP000288079"/>
    </source>
</evidence>
<keyword evidence="2" id="KW-1185">Reference proteome</keyword>
<name>A0A401LT87_9BACE</name>
<dbReference type="AlphaFoldDB" id="A0A401LT87"/>
<accession>A0A401LT87</accession>
<proteinExistence type="predicted"/>
<reference evidence="1 2" key="1">
    <citation type="submission" date="2018-10" db="EMBL/GenBank/DDBJ databases">
        <title>Draft Genome Sequence of Bacteroides sp. KCTC 15687.</title>
        <authorList>
            <person name="Yu S.Y."/>
            <person name="Kim J.S."/>
            <person name="Oh B.S."/>
            <person name="Park S.H."/>
            <person name="Kang S.W."/>
            <person name="Park J.E."/>
            <person name="Choi S.H."/>
            <person name="Han K.I."/>
            <person name="Lee K.C."/>
            <person name="Eom M.K."/>
            <person name="Suh M.K."/>
            <person name="Lee D.H."/>
            <person name="Yoon H."/>
            <person name="Kim B."/>
            <person name="Yang S.J."/>
            <person name="Lee J.S."/>
            <person name="Lee J.H."/>
        </authorList>
    </citation>
    <scope>NUCLEOTIDE SEQUENCE [LARGE SCALE GENOMIC DNA]</scope>
    <source>
        <strain evidence="1 2">KCTC 15687</strain>
    </source>
</reference>
<dbReference type="Proteomes" id="UP000288079">
    <property type="component" value="Unassembled WGS sequence"/>
</dbReference>
<dbReference type="RefSeq" id="WP_125040843.1">
    <property type="nucleotide sequence ID" value="NZ_BHWB01000004.1"/>
</dbReference>
<organism evidence="1 2">
    <name type="scientific">Bacteroides faecalis</name>
    <dbReference type="NCBI Taxonomy" id="2447885"/>
    <lineage>
        <taxon>Bacteria</taxon>
        <taxon>Pseudomonadati</taxon>
        <taxon>Bacteroidota</taxon>
        <taxon>Bacteroidia</taxon>
        <taxon>Bacteroidales</taxon>
        <taxon>Bacteroidaceae</taxon>
        <taxon>Bacteroides</taxon>
    </lineage>
</organism>
<evidence type="ECO:0000313" key="1">
    <source>
        <dbReference type="EMBL" id="GCB34673.1"/>
    </source>
</evidence>
<comment type="caution">
    <text evidence="1">The sequence shown here is derived from an EMBL/GenBank/DDBJ whole genome shotgun (WGS) entry which is preliminary data.</text>
</comment>
<dbReference type="EMBL" id="BHWB01000004">
    <property type="protein sequence ID" value="GCB34673.1"/>
    <property type="molecule type" value="Genomic_DNA"/>
</dbReference>
<sequence>MRKYNVRFYSDENFVFTVANNELYIEEFDYIIDAKLKEQLEALQIDENPVIRICPIEKSSETL</sequence>
<gene>
    <name evidence="1" type="ORF">KGMB02408_16180</name>
</gene>